<dbReference type="InterPro" id="IPR014898">
    <property type="entry name" value="Znf_C2H2_LYAR"/>
</dbReference>
<dbReference type="InterPro" id="IPR039999">
    <property type="entry name" value="LYAR"/>
</dbReference>
<feature type="region of interest" description="Disordered" evidence="9">
    <location>
        <begin position="60"/>
        <end position="131"/>
    </location>
</feature>
<name>A0A9P6NH41_9BASI</name>
<proteinExistence type="inferred from homology"/>
<dbReference type="GO" id="GO:0006364">
    <property type="term" value="P:rRNA processing"/>
    <property type="evidence" value="ECO:0007669"/>
    <property type="project" value="TreeGrafter"/>
</dbReference>
<dbReference type="GO" id="GO:0005730">
    <property type="term" value="C:nucleolus"/>
    <property type="evidence" value="ECO:0007669"/>
    <property type="project" value="TreeGrafter"/>
</dbReference>
<dbReference type="PROSITE" id="PS51804">
    <property type="entry name" value="ZF_C2HC_LYAR"/>
    <property type="match status" value="1"/>
</dbReference>
<evidence type="ECO:0000256" key="1">
    <source>
        <dbReference type="ARBA" id="ARBA00004123"/>
    </source>
</evidence>
<dbReference type="FunFam" id="3.30.1490.490:FF:000001">
    <property type="entry name" value="cell growth-regulating nucleolar protein-like"/>
    <property type="match status" value="1"/>
</dbReference>
<organism evidence="11 12">
    <name type="scientific">Cronartium quercuum f. sp. fusiforme G11</name>
    <dbReference type="NCBI Taxonomy" id="708437"/>
    <lineage>
        <taxon>Eukaryota</taxon>
        <taxon>Fungi</taxon>
        <taxon>Dikarya</taxon>
        <taxon>Basidiomycota</taxon>
        <taxon>Pucciniomycotina</taxon>
        <taxon>Pucciniomycetes</taxon>
        <taxon>Pucciniales</taxon>
        <taxon>Coleosporiaceae</taxon>
        <taxon>Cronartium</taxon>
    </lineage>
</organism>
<comment type="subcellular location">
    <subcellularLocation>
        <location evidence="1">Nucleus</location>
    </subcellularLocation>
</comment>
<evidence type="ECO:0000256" key="8">
    <source>
        <dbReference type="PROSITE-ProRule" id="PRU01145"/>
    </source>
</evidence>
<keyword evidence="12" id="KW-1185">Reference proteome</keyword>
<keyword evidence="3" id="KW-0677">Repeat</keyword>
<keyword evidence="6" id="KW-0539">Nucleus</keyword>
<sequence length="149" mass="16243">MPSFNCDGCGDVIKKPKLDSHSSRCRASMTCLDCSTTFPNPASWKGHTSCITEAEKFEKSVYKPPKDKQKKASNVSLVTKAPQSSLSSTTPVPGSSVSVFTKVVESQPQLPVQSSEKSTKKSKKSEGETRSSAYFKDTLSFTNYKDQSD</sequence>
<keyword evidence="2" id="KW-0479">Metal-binding</keyword>
<feature type="compositionally biased region" description="Polar residues" evidence="9">
    <location>
        <begin position="72"/>
        <end position="83"/>
    </location>
</feature>
<dbReference type="GO" id="GO:0000122">
    <property type="term" value="P:negative regulation of transcription by RNA polymerase II"/>
    <property type="evidence" value="ECO:0007669"/>
    <property type="project" value="TreeGrafter"/>
</dbReference>
<dbReference type="InterPro" id="IPR036236">
    <property type="entry name" value="Znf_C2H2_sf"/>
</dbReference>
<comment type="caution">
    <text evidence="11">The sequence shown here is derived from an EMBL/GenBank/DDBJ whole genome shotgun (WGS) entry which is preliminary data.</text>
</comment>
<feature type="compositionally biased region" description="Polar residues" evidence="9">
    <location>
        <begin position="104"/>
        <end position="113"/>
    </location>
</feature>
<dbReference type="AlphaFoldDB" id="A0A9P6NH41"/>
<dbReference type="GO" id="GO:0008270">
    <property type="term" value="F:zinc ion binding"/>
    <property type="evidence" value="ECO:0007669"/>
    <property type="project" value="UniProtKB-KW"/>
</dbReference>
<gene>
    <name evidence="11" type="ORF">CROQUDRAFT_498382</name>
</gene>
<evidence type="ECO:0000256" key="9">
    <source>
        <dbReference type="SAM" id="MobiDB-lite"/>
    </source>
</evidence>
<evidence type="ECO:0000313" key="11">
    <source>
        <dbReference type="EMBL" id="KAG0146865.1"/>
    </source>
</evidence>
<evidence type="ECO:0000256" key="4">
    <source>
        <dbReference type="ARBA" id="ARBA00022771"/>
    </source>
</evidence>
<dbReference type="OrthoDB" id="21474at2759"/>
<dbReference type="PANTHER" id="PTHR13100:SF10">
    <property type="entry name" value="CELL GROWTH-REGULATING NUCLEOLAR PROTEIN"/>
    <property type="match status" value="1"/>
</dbReference>
<dbReference type="Pfam" id="PF08790">
    <property type="entry name" value="zf-LYAR"/>
    <property type="match status" value="1"/>
</dbReference>
<dbReference type="GO" id="GO:0003677">
    <property type="term" value="F:DNA binding"/>
    <property type="evidence" value="ECO:0007669"/>
    <property type="project" value="InterPro"/>
</dbReference>
<keyword evidence="5" id="KW-0862">Zinc</keyword>
<comment type="similarity">
    <text evidence="7">Belongs to the UPF0743 family.</text>
</comment>
<evidence type="ECO:0000313" key="12">
    <source>
        <dbReference type="Proteomes" id="UP000886653"/>
    </source>
</evidence>
<feature type="domain" description="Zinc finger C2H2 LYAR-type" evidence="10">
    <location>
        <begin position="30"/>
        <end position="57"/>
    </location>
</feature>
<evidence type="ECO:0000256" key="3">
    <source>
        <dbReference type="ARBA" id="ARBA00022737"/>
    </source>
</evidence>
<protein>
    <recommendedName>
        <fullName evidence="10">Zinc finger C2H2 LYAR-type domain-containing protein</fullName>
    </recommendedName>
</protein>
<dbReference type="Proteomes" id="UP000886653">
    <property type="component" value="Unassembled WGS sequence"/>
</dbReference>
<evidence type="ECO:0000256" key="7">
    <source>
        <dbReference type="ARBA" id="ARBA00061084"/>
    </source>
</evidence>
<reference evidence="11" key="1">
    <citation type="submission" date="2013-11" db="EMBL/GenBank/DDBJ databases">
        <title>Genome sequence of the fusiform rust pathogen reveals effectors for host alternation and coevolution with pine.</title>
        <authorList>
            <consortium name="DOE Joint Genome Institute"/>
            <person name="Smith K."/>
            <person name="Pendleton A."/>
            <person name="Kubisiak T."/>
            <person name="Anderson C."/>
            <person name="Salamov A."/>
            <person name="Aerts A."/>
            <person name="Riley R."/>
            <person name="Clum A."/>
            <person name="Lindquist E."/>
            <person name="Ence D."/>
            <person name="Campbell M."/>
            <person name="Kronenberg Z."/>
            <person name="Feau N."/>
            <person name="Dhillon B."/>
            <person name="Hamelin R."/>
            <person name="Burleigh J."/>
            <person name="Smith J."/>
            <person name="Yandell M."/>
            <person name="Nelson C."/>
            <person name="Grigoriev I."/>
            <person name="Davis J."/>
        </authorList>
    </citation>
    <scope>NUCLEOTIDE SEQUENCE</scope>
    <source>
        <strain evidence="11">G11</strain>
    </source>
</reference>
<evidence type="ECO:0000256" key="2">
    <source>
        <dbReference type="ARBA" id="ARBA00022723"/>
    </source>
</evidence>
<evidence type="ECO:0000259" key="10">
    <source>
        <dbReference type="Pfam" id="PF08790"/>
    </source>
</evidence>
<dbReference type="EMBL" id="MU167255">
    <property type="protein sequence ID" value="KAG0146865.1"/>
    <property type="molecule type" value="Genomic_DNA"/>
</dbReference>
<dbReference type="Gene3D" id="3.30.1490.490">
    <property type="match status" value="1"/>
</dbReference>
<evidence type="ECO:0000256" key="5">
    <source>
        <dbReference type="ARBA" id="ARBA00022833"/>
    </source>
</evidence>
<keyword evidence="4 8" id="KW-0863">Zinc-finger</keyword>
<accession>A0A9P6NH41</accession>
<dbReference type="SUPFAM" id="SSF57667">
    <property type="entry name" value="beta-beta-alpha zinc fingers"/>
    <property type="match status" value="2"/>
</dbReference>
<feature type="compositionally biased region" description="Low complexity" evidence="9">
    <location>
        <begin position="84"/>
        <end position="99"/>
    </location>
</feature>
<dbReference type="PANTHER" id="PTHR13100">
    <property type="entry name" value="CELL GROWTH-REGULATING NUCLEOLAR PROTEIN LYAR"/>
    <property type="match status" value="1"/>
</dbReference>
<evidence type="ECO:0000256" key="6">
    <source>
        <dbReference type="ARBA" id="ARBA00023242"/>
    </source>
</evidence>